<dbReference type="PANTHER" id="PTHR21064">
    <property type="entry name" value="AMINOGLYCOSIDE PHOSPHOTRANSFERASE DOMAIN-CONTAINING PROTEIN-RELATED"/>
    <property type="match status" value="1"/>
</dbReference>
<gene>
    <name evidence="3" type="ordered locus">Mar181_3161</name>
</gene>
<dbReference type="GO" id="GO:0004413">
    <property type="term" value="F:homoserine kinase activity"/>
    <property type="evidence" value="ECO:0007669"/>
    <property type="project" value="TreeGrafter"/>
</dbReference>
<keyword evidence="4" id="KW-1185">Reference proteome</keyword>
<proteinExistence type="inferred from homology"/>
<evidence type="ECO:0000256" key="1">
    <source>
        <dbReference type="ARBA" id="ARBA00038240"/>
    </source>
</evidence>
<dbReference type="eggNOG" id="COG2334">
    <property type="taxonomic scope" value="Bacteria"/>
</dbReference>
<dbReference type="InterPro" id="IPR050249">
    <property type="entry name" value="Pseudomonas-type_ThrB"/>
</dbReference>
<dbReference type="RefSeq" id="WP_013797655.1">
    <property type="nucleotide sequence ID" value="NC_015559.1"/>
</dbReference>
<name>F6CSM7_MARPP</name>
<evidence type="ECO:0000313" key="4">
    <source>
        <dbReference type="Proteomes" id="UP000009230"/>
    </source>
</evidence>
<dbReference type="Pfam" id="PF01636">
    <property type="entry name" value="APH"/>
    <property type="match status" value="1"/>
</dbReference>
<dbReference type="InterPro" id="IPR011009">
    <property type="entry name" value="Kinase-like_dom_sf"/>
</dbReference>
<dbReference type="KEGG" id="mpc:Mar181_3161"/>
<dbReference type="InterPro" id="IPR002575">
    <property type="entry name" value="Aminoglycoside_PTrfase"/>
</dbReference>
<sequence>MYNERFIERIKEGLYGLLPSWGISKMAEVRLLTLSENATFLVRDPHQFAPIIIRVHRPDYHTFEEIRSELDWLQALTQSGTVKAPAPIKRTDGLLIGSFMDSGQQRHVVAFEFLDGEEPKADDNLVSGFETLGAISARLHNHALNWPLPEHFVRKSWTYDTALGDTPLWGSWRHALDLQPEQENLLEQLCSVLQHKLANYGKGADRFGLIHADLRLANLLIDDGQLSVIDFDDCGFSWFMYDFAAAISFHEEEAYITDLQAAWLKGYRSVRELSLQHEAMIPTFILFRRLLLTAWVASHSETETAKDVGLGKFTQGTVTLAKAYLDNLATVENQNRR</sequence>
<dbReference type="AlphaFoldDB" id="F6CSM7"/>
<evidence type="ECO:0000259" key="2">
    <source>
        <dbReference type="Pfam" id="PF01636"/>
    </source>
</evidence>
<evidence type="ECO:0000313" key="3">
    <source>
        <dbReference type="EMBL" id="AEF56185.1"/>
    </source>
</evidence>
<dbReference type="Gene3D" id="3.90.1200.10">
    <property type="match status" value="1"/>
</dbReference>
<dbReference type="GO" id="GO:0009088">
    <property type="term" value="P:threonine biosynthetic process"/>
    <property type="evidence" value="ECO:0007669"/>
    <property type="project" value="TreeGrafter"/>
</dbReference>
<organism evidence="3 4">
    <name type="scientific">Marinomonas posidonica (strain CECT 7376 / NCIMB 14433 / IVIA-Po-181)</name>
    <dbReference type="NCBI Taxonomy" id="491952"/>
    <lineage>
        <taxon>Bacteria</taxon>
        <taxon>Pseudomonadati</taxon>
        <taxon>Pseudomonadota</taxon>
        <taxon>Gammaproteobacteria</taxon>
        <taxon>Oceanospirillales</taxon>
        <taxon>Oceanospirillaceae</taxon>
        <taxon>Marinomonas</taxon>
    </lineage>
</organism>
<dbReference type="PANTHER" id="PTHR21064:SF6">
    <property type="entry name" value="AMINOGLYCOSIDE PHOSPHOTRANSFERASE DOMAIN-CONTAINING PROTEIN"/>
    <property type="match status" value="1"/>
</dbReference>
<comment type="similarity">
    <text evidence="1">Belongs to the pseudomonas-type ThrB family.</text>
</comment>
<feature type="domain" description="Aminoglycoside phosphotransferase" evidence="2">
    <location>
        <begin position="36"/>
        <end position="273"/>
    </location>
</feature>
<reference evidence="3 4" key="1">
    <citation type="journal article" date="2012" name="Stand. Genomic Sci.">
        <title>Complete genome sequence of Marinomonas posidonica type strain (IVIA-Po-181(T)).</title>
        <authorList>
            <person name="Lucas-Elio P."/>
            <person name="Goodwin L."/>
            <person name="Woyke T."/>
            <person name="Pitluck S."/>
            <person name="Nolan M."/>
            <person name="Kyrpides N.C."/>
            <person name="Detter J.C."/>
            <person name="Copeland A."/>
            <person name="Lu M."/>
            <person name="Bruce D."/>
            <person name="Detter C."/>
            <person name="Tapia R."/>
            <person name="Han S."/>
            <person name="Land M.L."/>
            <person name="Ivanova N."/>
            <person name="Mikhailova N."/>
            <person name="Johnston A.W."/>
            <person name="Sanchez-Amat A."/>
        </authorList>
    </citation>
    <scope>NUCLEOTIDE SEQUENCE [LARGE SCALE GENOMIC DNA]</scope>
    <source>
        <strain evidence="4">CECT 7376 / NCIMB 14433 / IVIA-Po-181</strain>
    </source>
</reference>
<accession>F6CSM7</accession>
<dbReference type="Proteomes" id="UP000009230">
    <property type="component" value="Chromosome"/>
</dbReference>
<protein>
    <submittedName>
        <fullName evidence="3">Aminoglycoside phosphotransferase</fullName>
    </submittedName>
</protein>
<dbReference type="EMBL" id="CP002771">
    <property type="protein sequence ID" value="AEF56185.1"/>
    <property type="molecule type" value="Genomic_DNA"/>
</dbReference>
<dbReference type="SUPFAM" id="SSF56112">
    <property type="entry name" value="Protein kinase-like (PK-like)"/>
    <property type="match status" value="1"/>
</dbReference>
<dbReference type="STRING" id="491952.Mar181_3161"/>
<dbReference type="HOGENOM" id="CLU_044821_2_0_6"/>